<dbReference type="EMBL" id="BMKK01000002">
    <property type="protein sequence ID" value="GGD47549.1"/>
    <property type="molecule type" value="Genomic_DNA"/>
</dbReference>
<dbReference type="AlphaFoldDB" id="A0A917DLQ1"/>
<feature type="chain" id="PRO_5037870147" evidence="2">
    <location>
        <begin position="25"/>
        <end position="344"/>
    </location>
</feature>
<dbReference type="InterPro" id="IPR015943">
    <property type="entry name" value="WD40/YVTN_repeat-like_dom_sf"/>
</dbReference>
<keyword evidence="1" id="KW-0677">Repeat</keyword>
<keyword evidence="5" id="KW-1185">Reference proteome</keyword>
<evidence type="ECO:0000313" key="4">
    <source>
        <dbReference type="EMBL" id="GGD47549.1"/>
    </source>
</evidence>
<protein>
    <submittedName>
        <fullName evidence="4">Oxidoreductase</fullName>
    </submittedName>
</protein>
<feature type="signal peptide" evidence="2">
    <location>
        <begin position="1"/>
        <end position="24"/>
    </location>
</feature>
<feature type="domain" description="Sortilin N-terminal" evidence="3">
    <location>
        <begin position="154"/>
        <end position="270"/>
    </location>
</feature>
<dbReference type="Pfam" id="PF15902">
    <property type="entry name" value="Sortilin-Vps10"/>
    <property type="match status" value="1"/>
</dbReference>
<reference evidence="4" key="2">
    <citation type="submission" date="2020-09" db="EMBL/GenBank/DDBJ databases">
        <authorList>
            <person name="Sun Q."/>
            <person name="Zhou Y."/>
        </authorList>
    </citation>
    <scope>NUCLEOTIDE SEQUENCE</scope>
    <source>
        <strain evidence="4">CGMCC 1.15958</strain>
    </source>
</reference>
<gene>
    <name evidence="4" type="ORF">GCM10011514_09430</name>
</gene>
<evidence type="ECO:0000313" key="5">
    <source>
        <dbReference type="Proteomes" id="UP000609064"/>
    </source>
</evidence>
<evidence type="ECO:0000256" key="1">
    <source>
        <dbReference type="ARBA" id="ARBA00022737"/>
    </source>
</evidence>
<dbReference type="Gene3D" id="2.130.10.10">
    <property type="entry name" value="YVTN repeat-like/Quinoprotein amine dehydrogenase"/>
    <property type="match status" value="2"/>
</dbReference>
<evidence type="ECO:0000256" key="2">
    <source>
        <dbReference type="SAM" id="SignalP"/>
    </source>
</evidence>
<accession>A0A917DLQ1</accession>
<reference evidence="4" key="1">
    <citation type="journal article" date="2014" name="Int. J. Syst. Evol. Microbiol.">
        <title>Complete genome sequence of Corynebacterium casei LMG S-19264T (=DSM 44701T), isolated from a smear-ripened cheese.</title>
        <authorList>
            <consortium name="US DOE Joint Genome Institute (JGI-PGF)"/>
            <person name="Walter F."/>
            <person name="Albersmeier A."/>
            <person name="Kalinowski J."/>
            <person name="Ruckert C."/>
        </authorList>
    </citation>
    <scope>NUCLEOTIDE SEQUENCE</scope>
    <source>
        <strain evidence="4">CGMCC 1.15958</strain>
    </source>
</reference>
<dbReference type="RefSeq" id="WP_188764890.1">
    <property type="nucleotide sequence ID" value="NZ_BMKK01000002.1"/>
</dbReference>
<dbReference type="PANTHER" id="PTHR47199">
    <property type="entry name" value="PHOTOSYSTEM II STABILITY/ASSEMBLY FACTOR HCF136, CHLOROPLASTIC"/>
    <property type="match status" value="1"/>
</dbReference>
<comment type="caution">
    <text evidence="4">The sequence shown here is derived from an EMBL/GenBank/DDBJ whole genome shotgun (WGS) entry which is preliminary data.</text>
</comment>
<dbReference type="InterPro" id="IPR031778">
    <property type="entry name" value="Sortilin_N"/>
</dbReference>
<keyword evidence="2" id="KW-0732">Signal</keyword>
<sequence>MIRQFFKKKAHLLFILLSANTINAQWIKQESGTDASFRSIHAISKKVVWAGGSKGTVLRTTNAGATWQVIKVSGAEKLDFRDIYGVNEKVAYIMSAGLAEEGAAKVFKTSDGGNTWKVVLEYKDKGVFFDSMDFWNEKEGILIGDPIDDKPFILRTLDAGNTWLRINKEKLPPVLEGEASFASSGTCVAIQPNGRAWLNTQSRIFFTSDKGETWQVYQTPFKKGQTAGIFGLHFWNENQGIAVGGDYKNDKEKIDNVAITHDAGKTWEFLPTAKPDGLKESGWRLPNKSLLLVGTSGTSLLGEDGGTPPEPEWKAIDTESFHAISCFKDACWAIGGKGNLAKWK</sequence>
<name>A0A917DLQ1_9BACT</name>
<dbReference type="PANTHER" id="PTHR47199:SF2">
    <property type="entry name" value="PHOTOSYSTEM II STABILITY_ASSEMBLY FACTOR HCF136, CHLOROPLASTIC"/>
    <property type="match status" value="1"/>
</dbReference>
<organism evidence="4 5">
    <name type="scientific">Emticicia aquatilis</name>
    <dbReference type="NCBI Taxonomy" id="1537369"/>
    <lineage>
        <taxon>Bacteria</taxon>
        <taxon>Pseudomonadati</taxon>
        <taxon>Bacteroidota</taxon>
        <taxon>Cytophagia</taxon>
        <taxon>Cytophagales</taxon>
        <taxon>Leadbetterellaceae</taxon>
        <taxon>Emticicia</taxon>
    </lineage>
</organism>
<proteinExistence type="predicted"/>
<dbReference type="Proteomes" id="UP000609064">
    <property type="component" value="Unassembled WGS sequence"/>
</dbReference>
<dbReference type="SUPFAM" id="SSF110296">
    <property type="entry name" value="Oligoxyloglucan reducing end-specific cellobiohydrolase"/>
    <property type="match status" value="1"/>
</dbReference>
<evidence type="ECO:0000259" key="3">
    <source>
        <dbReference type="Pfam" id="PF15902"/>
    </source>
</evidence>